<sequence>MKGPLIAVTALTLASTSQAAELTQSDFNRYLDFNWGKCPAQFQSADGKNTCTLADVPLNWQAPDDKKISVLVSKYPAKSGTSKGQIWLLQGGPGGSGSFFAKQLGTTLAPFTEHYDLFVLEHRGVGWSTHLACSNPVVSDYAQYAQTCFDDLHQQWGDGLFEFNTTAAARDLDYVIGKSKVRDWQPSYVYGVSYGTLWAQRFSQVAPTGAQAIILDSVLPPAEFGNDLWDENFNATLDDLLAYCQLDTGCQTRLNFSSLSQLRLRLNDIFTTQSCPGLDFDRQALQMLSILGLSRSVEQILIPTLHRLNRCNSDDVMALNNLHTFIFKGLGKQIMQLPAKDPLGFSQVVSKLITNNEINHVQRDLQSKLAYCQDAIACYPDFMNYRIHLDKQVWGNRYTDPYVYQPMHHYMPTLALNGDLDPQTPHTYMSLIQNAFTNINQRYVELPQTHHGVLFVSQTHDTSTSTCGAEIMKNFIEDIWSQPDTGCIANLQGLNFTASAMASHVLFGTPDAFDGQPEIMSEANIMQLKQSDPAAFAQAYATFMPLIDF</sequence>
<name>A0A0L0EM12_9GAMM</name>
<dbReference type="GO" id="GO:0016787">
    <property type="term" value="F:hydrolase activity"/>
    <property type="evidence" value="ECO:0007669"/>
    <property type="project" value="UniProtKB-KW"/>
</dbReference>
<dbReference type="InterPro" id="IPR029058">
    <property type="entry name" value="AB_hydrolase_fold"/>
</dbReference>
<dbReference type="SUPFAM" id="SSF53474">
    <property type="entry name" value="alpha/beta-Hydrolases"/>
    <property type="match status" value="1"/>
</dbReference>
<comment type="similarity">
    <text evidence="1">Belongs to the peptidase S33 family.</text>
</comment>
<dbReference type="Proteomes" id="UP000036850">
    <property type="component" value="Unassembled WGS sequence"/>
</dbReference>
<dbReference type="InterPro" id="IPR051601">
    <property type="entry name" value="Serine_prot/Carboxylest_S33"/>
</dbReference>
<dbReference type="PANTHER" id="PTHR43248:SF25">
    <property type="entry name" value="AB HYDROLASE-1 DOMAIN-CONTAINING PROTEIN-RELATED"/>
    <property type="match status" value="1"/>
</dbReference>
<organism evidence="5 6">
    <name type="scientific">Pseudoalteromonas rubra</name>
    <dbReference type="NCBI Taxonomy" id="43658"/>
    <lineage>
        <taxon>Bacteria</taxon>
        <taxon>Pseudomonadati</taxon>
        <taxon>Pseudomonadota</taxon>
        <taxon>Gammaproteobacteria</taxon>
        <taxon>Alteromonadales</taxon>
        <taxon>Pseudoalteromonadaceae</taxon>
        <taxon>Pseudoalteromonas</taxon>
    </lineage>
</organism>
<evidence type="ECO:0000256" key="1">
    <source>
        <dbReference type="ARBA" id="ARBA00010088"/>
    </source>
</evidence>
<dbReference type="InterPro" id="IPR000073">
    <property type="entry name" value="AB_hydrolase_1"/>
</dbReference>
<keyword evidence="3" id="KW-0732">Signal</keyword>
<proteinExistence type="inferred from homology"/>
<accession>A0A0L0EM12</accession>
<keyword evidence="2 5" id="KW-0378">Hydrolase</keyword>
<reference evidence="6" key="1">
    <citation type="submission" date="2015-07" db="EMBL/GenBank/DDBJ databases">
        <title>Draft genome sequence of a Pseudoalteromonas rubra strain, OCN096, isolated from Kaneohe Bay, Oahu, Hawaii.</title>
        <authorList>
            <person name="Beurmann S."/>
            <person name="Ushijima B."/>
            <person name="Belcaid M."/>
            <person name="Callahan S.M."/>
            <person name="Aeby G.S."/>
        </authorList>
    </citation>
    <scope>NUCLEOTIDE SEQUENCE [LARGE SCALE GENOMIC DNA]</scope>
    <source>
        <strain evidence="6">OCN096</strain>
    </source>
</reference>
<evidence type="ECO:0000256" key="2">
    <source>
        <dbReference type="ARBA" id="ARBA00022801"/>
    </source>
</evidence>
<evidence type="ECO:0000313" key="6">
    <source>
        <dbReference type="Proteomes" id="UP000036850"/>
    </source>
</evidence>
<comment type="caution">
    <text evidence="5">The sequence shown here is derived from an EMBL/GenBank/DDBJ whole genome shotgun (WGS) entry which is preliminary data.</text>
</comment>
<dbReference type="EMBL" id="LFZX01000294">
    <property type="protein sequence ID" value="KNC65411.1"/>
    <property type="molecule type" value="Genomic_DNA"/>
</dbReference>
<dbReference type="Pfam" id="PF00561">
    <property type="entry name" value="Abhydrolase_1"/>
    <property type="match status" value="1"/>
</dbReference>
<dbReference type="Gene3D" id="3.40.50.1820">
    <property type="entry name" value="alpha/beta hydrolase"/>
    <property type="match status" value="1"/>
</dbReference>
<protein>
    <submittedName>
        <fullName evidence="5">Alpha/beta hydrolase</fullName>
    </submittedName>
</protein>
<dbReference type="AlphaFoldDB" id="A0A0L0EM12"/>
<evidence type="ECO:0000313" key="5">
    <source>
        <dbReference type="EMBL" id="KNC65411.1"/>
    </source>
</evidence>
<dbReference type="PANTHER" id="PTHR43248">
    <property type="entry name" value="2-SUCCINYL-6-HYDROXY-2,4-CYCLOHEXADIENE-1-CARBOXYLATE SYNTHASE"/>
    <property type="match status" value="1"/>
</dbReference>
<feature type="chain" id="PRO_5005538093" evidence="3">
    <location>
        <begin position="20"/>
        <end position="549"/>
    </location>
</feature>
<feature type="signal peptide" evidence="3">
    <location>
        <begin position="1"/>
        <end position="19"/>
    </location>
</feature>
<dbReference type="PATRIC" id="fig|43658.6.peg.2913"/>
<feature type="domain" description="AB hydrolase-1" evidence="4">
    <location>
        <begin position="88"/>
        <end position="270"/>
    </location>
</feature>
<gene>
    <name evidence="5" type="ORF">AC626_23285</name>
</gene>
<dbReference type="OrthoDB" id="613638at2"/>
<evidence type="ECO:0000259" key="4">
    <source>
        <dbReference type="Pfam" id="PF00561"/>
    </source>
</evidence>
<evidence type="ECO:0000256" key="3">
    <source>
        <dbReference type="SAM" id="SignalP"/>
    </source>
</evidence>